<dbReference type="Pfam" id="PF04187">
    <property type="entry name" value="Cofac_haem_bdg"/>
    <property type="match status" value="1"/>
</dbReference>
<dbReference type="RefSeq" id="WP_109608713.1">
    <property type="nucleotide sequence ID" value="NZ_QGHA01000005.1"/>
</dbReference>
<evidence type="ECO:0000313" key="3">
    <source>
        <dbReference type="EMBL" id="PWK77336.1"/>
    </source>
</evidence>
<feature type="signal peptide" evidence="1">
    <location>
        <begin position="1"/>
        <end position="18"/>
    </location>
</feature>
<feature type="chain" id="PRO_5016431139" evidence="1">
    <location>
        <begin position="19"/>
        <end position="292"/>
    </location>
</feature>
<reference evidence="3 4" key="1">
    <citation type="submission" date="2018-05" db="EMBL/GenBank/DDBJ databases">
        <title>Genomic Encyclopedia of Archaeal and Bacterial Type Strains, Phase II (KMG-II): from individual species to whole genera.</title>
        <authorList>
            <person name="Goeker M."/>
        </authorList>
    </citation>
    <scope>NUCLEOTIDE SEQUENCE [LARGE SCALE GENOMIC DNA]</scope>
    <source>
        <strain evidence="3 4">DSM 19975</strain>
    </source>
</reference>
<dbReference type="Gene3D" id="3.40.50.11550">
    <property type="match status" value="1"/>
</dbReference>
<dbReference type="SUPFAM" id="SSF159501">
    <property type="entry name" value="EreA/ChaN-like"/>
    <property type="match status" value="1"/>
</dbReference>
<gene>
    <name evidence="3" type="ORF">LX99_03148</name>
</gene>
<keyword evidence="1" id="KW-0732">Signal</keyword>
<accession>A0A316HA50</accession>
<sequence>MKSLSFLFLTLFPILVFSQELPATHYKIYSTRAQKLVSPDDIIADMTAADVLFFGEEHNDSTAHYLEYTLFKKLAETYPQKTALSMEMFQTDCQLVLNEYLAGFIREKNLITEGRAWPNYKDYKPMVDLAQANHIPVIAANAPTRYTNMVTRLGLDALTQLDKQAKSYLAPLPIDTATGAYYDKFAQIMGGHGSMPGMQIYQAQNLWDATMAWSIARFYKNNKDFKILQLNGGFHSEEKLGTVAQLKKYNPKIRVLNIASLSDDSFDRPDWSRFTKLADYIILTDPKLPKTK</sequence>
<dbReference type="PIRSF" id="PIRSF020419">
    <property type="entry name" value="Fe_uptake_reg_CjrA_prd"/>
    <property type="match status" value="1"/>
</dbReference>
<dbReference type="AlphaFoldDB" id="A0A316HA50"/>
<name>A0A316HA50_9SPHI</name>
<dbReference type="CDD" id="cd14727">
    <property type="entry name" value="ChanN-like"/>
    <property type="match status" value="1"/>
</dbReference>
<evidence type="ECO:0000313" key="4">
    <source>
        <dbReference type="Proteomes" id="UP000245678"/>
    </source>
</evidence>
<feature type="domain" description="Haem-binding uptake Tiki superfamily ChaN" evidence="2">
    <location>
        <begin position="43"/>
        <end position="246"/>
    </location>
</feature>
<dbReference type="InterPro" id="IPR016773">
    <property type="entry name" value="Fe3_uptake_reg_CjrA_prd"/>
</dbReference>
<proteinExistence type="predicted"/>
<dbReference type="Proteomes" id="UP000245678">
    <property type="component" value="Unassembled WGS sequence"/>
</dbReference>
<evidence type="ECO:0000256" key="1">
    <source>
        <dbReference type="SAM" id="SignalP"/>
    </source>
</evidence>
<dbReference type="EMBL" id="QGHA01000005">
    <property type="protein sequence ID" value="PWK77336.1"/>
    <property type="molecule type" value="Genomic_DNA"/>
</dbReference>
<comment type="caution">
    <text evidence="3">The sequence shown here is derived from an EMBL/GenBank/DDBJ whole genome shotgun (WGS) entry which is preliminary data.</text>
</comment>
<dbReference type="InterPro" id="IPR007314">
    <property type="entry name" value="Cofac_haem-bd_dom"/>
</dbReference>
<organism evidence="3 4">
    <name type="scientific">Mucilaginibacter oryzae</name>
    <dbReference type="NCBI Taxonomy" id="468058"/>
    <lineage>
        <taxon>Bacteria</taxon>
        <taxon>Pseudomonadati</taxon>
        <taxon>Bacteroidota</taxon>
        <taxon>Sphingobacteriia</taxon>
        <taxon>Sphingobacteriales</taxon>
        <taxon>Sphingobacteriaceae</taxon>
        <taxon>Mucilaginibacter</taxon>
    </lineage>
</organism>
<protein>
    <submittedName>
        <fullName evidence="3">Putative iron-regulated protein</fullName>
    </submittedName>
</protein>
<keyword evidence="4" id="KW-1185">Reference proteome</keyword>
<evidence type="ECO:0000259" key="2">
    <source>
        <dbReference type="Pfam" id="PF04187"/>
    </source>
</evidence>